<feature type="compositionally biased region" description="Basic and acidic residues" evidence="1">
    <location>
        <begin position="171"/>
        <end position="184"/>
    </location>
</feature>
<dbReference type="AlphaFoldDB" id="A0A2W7NMB3"/>
<dbReference type="OrthoDB" id="1525179at2"/>
<feature type="region of interest" description="Disordered" evidence="1">
    <location>
        <begin position="158"/>
        <end position="197"/>
    </location>
</feature>
<accession>A0A2W7NMB3</accession>
<evidence type="ECO:0000313" key="4">
    <source>
        <dbReference type="Proteomes" id="UP000249239"/>
    </source>
</evidence>
<protein>
    <submittedName>
        <fullName evidence="3">Spy/CpxP family protein refolding chaperone</fullName>
    </submittedName>
</protein>
<keyword evidence="4" id="KW-1185">Reference proteome</keyword>
<keyword evidence="2" id="KW-0732">Signal</keyword>
<sequence length="197" mass="21811">MVKTVVSTTVNLKTNNTYKHLIMKARNLSAILVSGMLMLGTSAFAQQGQGKMGQEKGWRQGETTCMGIPNLSADQQTKIDALKLTHQKEMLVFKNQMGELKAKQRTLTTTDKADIKAINANIDEITKFKNQMMKKQAQHRQDVRALLNDEQKIWFDTHAGKKGGHKGMGMHRGEGKGKGMRDGNGRSAQCINAPVAQ</sequence>
<dbReference type="EMBL" id="QKZK01000005">
    <property type="protein sequence ID" value="PZX19277.1"/>
    <property type="molecule type" value="Genomic_DNA"/>
</dbReference>
<evidence type="ECO:0000313" key="3">
    <source>
        <dbReference type="EMBL" id="PZX19277.1"/>
    </source>
</evidence>
<name>A0A2W7NMB3_9BACT</name>
<organism evidence="3 4">
    <name type="scientific">Breznakibacter xylanolyticus</name>
    <dbReference type="NCBI Taxonomy" id="990"/>
    <lineage>
        <taxon>Bacteria</taxon>
        <taxon>Pseudomonadati</taxon>
        <taxon>Bacteroidota</taxon>
        <taxon>Bacteroidia</taxon>
        <taxon>Marinilabiliales</taxon>
        <taxon>Marinilabiliaceae</taxon>
        <taxon>Breznakibacter</taxon>
    </lineage>
</organism>
<feature type="signal peptide" evidence="2">
    <location>
        <begin position="1"/>
        <end position="45"/>
    </location>
</feature>
<gene>
    <name evidence="3" type="ORF">LX69_00946</name>
</gene>
<evidence type="ECO:0000256" key="1">
    <source>
        <dbReference type="SAM" id="MobiDB-lite"/>
    </source>
</evidence>
<dbReference type="Gene3D" id="1.20.120.1490">
    <property type="match status" value="1"/>
</dbReference>
<proteinExistence type="predicted"/>
<comment type="caution">
    <text evidence="3">The sequence shown here is derived from an EMBL/GenBank/DDBJ whole genome shotgun (WGS) entry which is preliminary data.</text>
</comment>
<evidence type="ECO:0000256" key="2">
    <source>
        <dbReference type="SAM" id="SignalP"/>
    </source>
</evidence>
<feature type="compositionally biased region" description="Basic residues" evidence="1">
    <location>
        <begin position="160"/>
        <end position="169"/>
    </location>
</feature>
<feature type="chain" id="PRO_5015914733" evidence="2">
    <location>
        <begin position="46"/>
        <end position="197"/>
    </location>
</feature>
<reference evidence="3 4" key="1">
    <citation type="submission" date="2018-06" db="EMBL/GenBank/DDBJ databases">
        <title>Genomic Encyclopedia of Archaeal and Bacterial Type Strains, Phase II (KMG-II): from individual species to whole genera.</title>
        <authorList>
            <person name="Goeker M."/>
        </authorList>
    </citation>
    <scope>NUCLEOTIDE SEQUENCE [LARGE SCALE GENOMIC DNA]</scope>
    <source>
        <strain evidence="3 4">DSM 6779</strain>
    </source>
</reference>
<dbReference type="Proteomes" id="UP000249239">
    <property type="component" value="Unassembled WGS sequence"/>
</dbReference>